<evidence type="ECO:0000313" key="3">
    <source>
        <dbReference type="Proteomes" id="UP000050761"/>
    </source>
</evidence>
<evidence type="ECO:0000313" key="2">
    <source>
        <dbReference type="EMBL" id="VDP08346.1"/>
    </source>
</evidence>
<feature type="compositionally biased region" description="Polar residues" evidence="1">
    <location>
        <begin position="79"/>
        <end position="93"/>
    </location>
</feature>
<feature type="region of interest" description="Disordered" evidence="1">
    <location>
        <begin position="1"/>
        <end position="97"/>
    </location>
</feature>
<dbReference type="AlphaFoldDB" id="A0A183G6D1"/>
<evidence type="ECO:0000313" key="4">
    <source>
        <dbReference type="WBParaSite" id="HPBE_0001725101-mRNA-1"/>
    </source>
</evidence>
<accession>A0A183G6D1</accession>
<dbReference type="WBParaSite" id="HPBE_0001725101-mRNA-1">
    <property type="protein sequence ID" value="HPBE_0001725101-mRNA-1"/>
    <property type="gene ID" value="HPBE_0001725101"/>
</dbReference>
<feature type="compositionally biased region" description="Basic and acidic residues" evidence="1">
    <location>
        <begin position="48"/>
        <end position="58"/>
    </location>
</feature>
<protein>
    <submittedName>
        <fullName evidence="2 4">Uncharacterized protein</fullName>
    </submittedName>
</protein>
<name>A0A183G6D1_HELPZ</name>
<dbReference type="EMBL" id="UZAH01029889">
    <property type="protein sequence ID" value="VDP08346.1"/>
    <property type="molecule type" value="Genomic_DNA"/>
</dbReference>
<feature type="compositionally biased region" description="Basic and acidic residues" evidence="1">
    <location>
        <begin position="28"/>
        <end position="38"/>
    </location>
</feature>
<reference evidence="4" key="2">
    <citation type="submission" date="2019-09" db="UniProtKB">
        <authorList>
            <consortium name="WormBaseParasite"/>
        </authorList>
    </citation>
    <scope>IDENTIFICATION</scope>
</reference>
<keyword evidence="3" id="KW-1185">Reference proteome</keyword>
<gene>
    <name evidence="2" type="ORF">HPBE_LOCUS17250</name>
</gene>
<evidence type="ECO:0000256" key="1">
    <source>
        <dbReference type="SAM" id="MobiDB-lite"/>
    </source>
</evidence>
<accession>A0A3P8EMJ2</accession>
<dbReference type="Proteomes" id="UP000050761">
    <property type="component" value="Unassembled WGS sequence"/>
</dbReference>
<reference evidence="2 3" key="1">
    <citation type="submission" date="2018-11" db="EMBL/GenBank/DDBJ databases">
        <authorList>
            <consortium name="Pathogen Informatics"/>
        </authorList>
    </citation>
    <scope>NUCLEOTIDE SEQUENCE [LARGE SCALE GENOMIC DNA]</scope>
</reference>
<sequence length="154" mass="16172">MEGSAHAPDLSAGSGDDPRASSPFPSDVKIEPNSHSTEEGSPPLNPMEQRKRVSKSDCDCSIAPKAKKERSSSLHLDLSATNLLPSSAAQTRSGIDDEVDMEGVSSYDAADAERNILEEMMGGGDGSLVAGVDLFSCGGRRSKKVLSHLNRVDG</sequence>
<proteinExistence type="predicted"/>
<organism evidence="3 4">
    <name type="scientific">Heligmosomoides polygyrus</name>
    <name type="common">Parasitic roundworm</name>
    <dbReference type="NCBI Taxonomy" id="6339"/>
    <lineage>
        <taxon>Eukaryota</taxon>
        <taxon>Metazoa</taxon>
        <taxon>Ecdysozoa</taxon>
        <taxon>Nematoda</taxon>
        <taxon>Chromadorea</taxon>
        <taxon>Rhabditida</taxon>
        <taxon>Rhabditina</taxon>
        <taxon>Rhabditomorpha</taxon>
        <taxon>Strongyloidea</taxon>
        <taxon>Heligmosomidae</taxon>
        <taxon>Heligmosomoides</taxon>
    </lineage>
</organism>